<dbReference type="Proteomes" id="UP001187192">
    <property type="component" value="Unassembled WGS sequence"/>
</dbReference>
<gene>
    <name evidence="1" type="ORF">TIFTF001_051858</name>
</gene>
<reference evidence="1" key="1">
    <citation type="submission" date="2023-07" db="EMBL/GenBank/DDBJ databases">
        <title>draft genome sequence of fig (Ficus carica).</title>
        <authorList>
            <person name="Takahashi T."/>
            <person name="Nishimura K."/>
        </authorList>
    </citation>
    <scope>NUCLEOTIDE SEQUENCE</scope>
</reference>
<organism evidence="1 2">
    <name type="scientific">Ficus carica</name>
    <name type="common">Common fig</name>
    <dbReference type="NCBI Taxonomy" id="3494"/>
    <lineage>
        <taxon>Eukaryota</taxon>
        <taxon>Viridiplantae</taxon>
        <taxon>Streptophyta</taxon>
        <taxon>Embryophyta</taxon>
        <taxon>Tracheophyta</taxon>
        <taxon>Spermatophyta</taxon>
        <taxon>Magnoliopsida</taxon>
        <taxon>eudicotyledons</taxon>
        <taxon>Gunneridae</taxon>
        <taxon>Pentapetalae</taxon>
        <taxon>rosids</taxon>
        <taxon>fabids</taxon>
        <taxon>Rosales</taxon>
        <taxon>Moraceae</taxon>
        <taxon>Ficeae</taxon>
        <taxon>Ficus</taxon>
    </lineage>
</organism>
<keyword evidence="2" id="KW-1185">Reference proteome</keyword>
<comment type="caution">
    <text evidence="1">The sequence shown here is derived from an EMBL/GenBank/DDBJ whole genome shotgun (WGS) entry which is preliminary data.</text>
</comment>
<dbReference type="EMBL" id="BTGU01010128">
    <property type="protein sequence ID" value="GMN71601.1"/>
    <property type="molecule type" value="Genomic_DNA"/>
</dbReference>
<dbReference type="AlphaFoldDB" id="A0AA88JGQ3"/>
<proteinExistence type="predicted"/>
<evidence type="ECO:0000313" key="2">
    <source>
        <dbReference type="Proteomes" id="UP001187192"/>
    </source>
</evidence>
<protein>
    <submittedName>
        <fullName evidence="1">Uncharacterized protein</fullName>
    </submittedName>
</protein>
<name>A0AA88JGQ3_FICCA</name>
<sequence>MIIIWVSDQRNHRGRPEIRHVARILLAIPRLGRRFVIVDGDSTTSTTMASSRLWSSGEVAIARRIMISICMTPQFSGRPGFATPWRPTQVVSKESTPAPTARVSDLGELDASDLSVCERLWGFVCE</sequence>
<evidence type="ECO:0000313" key="1">
    <source>
        <dbReference type="EMBL" id="GMN71601.1"/>
    </source>
</evidence>
<feature type="non-terminal residue" evidence="1">
    <location>
        <position position="1"/>
    </location>
</feature>
<accession>A0AA88JGQ3</accession>